<sequence length="371" mass="41886">MATKPHICFVAPMAWPVLCEVPGLQAIGGAELQQVLLARELAHRGYPVTMITFDFGQAENAPIDGIRVLKTVKPGQGIPFVRFFHPNISSLWKAMQKADADIYYQRTAAYLTGVVCLFARRHKKKFVYAGAHDSDFVKGSELLAHARDRWLFRYGLQRADAVIVQNGQQEKDCARNYSAAPFLVPNFYPMPKKQAENKGAAILWVGTMRPFKRPELFLDLAGALPEHRFIMIGGADPSRPDYYRAIRQQAEKHDNLDFLGFQPLDETEKAFDRAALFVNTSLQEGFPNTFLQAWARGVPTVSFFSPFTGSNDNRPGIYVNTPEELARNVAHLMNTPGERQTSGEQYRQYYLDHFSPNAVVPQYEAIINRLV</sequence>
<dbReference type="eggNOG" id="COG0438">
    <property type="taxonomic scope" value="Bacteria"/>
</dbReference>
<dbReference type="OrthoDB" id="9775208at2"/>
<dbReference type="SUPFAM" id="SSF53756">
    <property type="entry name" value="UDP-Glycosyltransferase/glycogen phosphorylase"/>
    <property type="match status" value="1"/>
</dbReference>
<name>A9A0Y1_DESOH</name>
<organism evidence="2 3">
    <name type="scientific">Desulfosudis oleivorans (strain DSM 6200 / JCM 39069 / Hxd3)</name>
    <name type="common">Desulfococcus oleovorans</name>
    <dbReference type="NCBI Taxonomy" id="96561"/>
    <lineage>
        <taxon>Bacteria</taxon>
        <taxon>Pseudomonadati</taxon>
        <taxon>Thermodesulfobacteriota</taxon>
        <taxon>Desulfobacteria</taxon>
        <taxon>Desulfobacterales</taxon>
        <taxon>Desulfosudaceae</taxon>
        <taxon>Desulfosudis</taxon>
    </lineage>
</organism>
<gene>
    <name evidence="2" type="ordered locus">Dole_1802</name>
</gene>
<dbReference type="AlphaFoldDB" id="A9A0Y1"/>
<evidence type="ECO:0000259" key="1">
    <source>
        <dbReference type="Pfam" id="PF13439"/>
    </source>
</evidence>
<dbReference type="GO" id="GO:0016757">
    <property type="term" value="F:glycosyltransferase activity"/>
    <property type="evidence" value="ECO:0007669"/>
    <property type="project" value="UniProtKB-ARBA"/>
</dbReference>
<protein>
    <submittedName>
        <fullName evidence="2">Glycosyl transferase group 1</fullName>
    </submittedName>
</protein>
<dbReference type="Gene3D" id="3.40.50.2000">
    <property type="entry name" value="Glycogen Phosphorylase B"/>
    <property type="match status" value="2"/>
</dbReference>
<proteinExistence type="predicted"/>
<dbReference type="PANTHER" id="PTHR12526">
    <property type="entry name" value="GLYCOSYLTRANSFERASE"/>
    <property type="match status" value="1"/>
</dbReference>
<dbReference type="HOGENOM" id="CLU_063387_0_0_7"/>
<dbReference type="CAZy" id="GT4">
    <property type="family name" value="Glycosyltransferase Family 4"/>
</dbReference>
<accession>A9A0Y1</accession>
<evidence type="ECO:0000313" key="3">
    <source>
        <dbReference type="Proteomes" id="UP000008561"/>
    </source>
</evidence>
<dbReference type="Pfam" id="PF13439">
    <property type="entry name" value="Glyco_transf_4"/>
    <property type="match status" value="1"/>
</dbReference>
<dbReference type="InterPro" id="IPR028098">
    <property type="entry name" value="Glyco_trans_4-like_N"/>
</dbReference>
<keyword evidence="2" id="KW-0808">Transferase</keyword>
<reference evidence="2 3" key="1">
    <citation type="submission" date="2007-10" db="EMBL/GenBank/DDBJ databases">
        <title>Complete sequence of Desulfococcus oleovorans Hxd3.</title>
        <authorList>
            <consortium name="US DOE Joint Genome Institute"/>
            <person name="Copeland A."/>
            <person name="Lucas S."/>
            <person name="Lapidus A."/>
            <person name="Barry K."/>
            <person name="Glavina del Rio T."/>
            <person name="Dalin E."/>
            <person name="Tice H."/>
            <person name="Pitluck S."/>
            <person name="Kiss H."/>
            <person name="Brettin T."/>
            <person name="Bruce D."/>
            <person name="Detter J.C."/>
            <person name="Han C."/>
            <person name="Schmutz J."/>
            <person name="Larimer F."/>
            <person name="Land M."/>
            <person name="Hauser L."/>
            <person name="Kyrpides N."/>
            <person name="Kim E."/>
            <person name="Wawrik B."/>
            <person name="Richardson P."/>
        </authorList>
    </citation>
    <scope>NUCLEOTIDE SEQUENCE [LARGE SCALE GENOMIC DNA]</scope>
    <source>
        <strain evidence="3">DSM 6200 / JCM 39069 / Hxd3</strain>
    </source>
</reference>
<dbReference type="RefSeq" id="WP_012175222.1">
    <property type="nucleotide sequence ID" value="NC_009943.1"/>
</dbReference>
<dbReference type="STRING" id="96561.Dole_1802"/>
<dbReference type="EMBL" id="CP000859">
    <property type="protein sequence ID" value="ABW67606.1"/>
    <property type="molecule type" value="Genomic_DNA"/>
</dbReference>
<dbReference type="KEGG" id="dol:Dole_1802"/>
<evidence type="ECO:0000313" key="2">
    <source>
        <dbReference type="EMBL" id="ABW67606.1"/>
    </source>
</evidence>
<dbReference type="CDD" id="cd03801">
    <property type="entry name" value="GT4_PimA-like"/>
    <property type="match status" value="1"/>
</dbReference>
<keyword evidence="3" id="KW-1185">Reference proteome</keyword>
<dbReference type="Pfam" id="PF13692">
    <property type="entry name" value="Glyco_trans_1_4"/>
    <property type="match status" value="1"/>
</dbReference>
<dbReference type="Proteomes" id="UP000008561">
    <property type="component" value="Chromosome"/>
</dbReference>
<feature type="domain" description="Glycosyltransferase subfamily 4-like N-terminal" evidence="1">
    <location>
        <begin position="27"/>
        <end position="186"/>
    </location>
</feature>